<reference evidence="3" key="1">
    <citation type="submission" date="2024-06" db="EMBL/GenBank/DDBJ databases">
        <title>The genome sequences of Kitasatospora sp. strain HUAS MG31.</title>
        <authorList>
            <person name="Mo P."/>
        </authorList>
    </citation>
    <scope>NUCLEOTIDE SEQUENCE</scope>
    <source>
        <strain evidence="3">HUAS MG31</strain>
    </source>
</reference>
<feature type="transmembrane region" description="Helical" evidence="2">
    <location>
        <begin position="28"/>
        <end position="48"/>
    </location>
</feature>
<feature type="transmembrane region" description="Helical" evidence="2">
    <location>
        <begin position="124"/>
        <end position="143"/>
    </location>
</feature>
<feature type="transmembrane region" description="Helical" evidence="2">
    <location>
        <begin position="99"/>
        <end position="118"/>
    </location>
</feature>
<keyword evidence="2" id="KW-0812">Transmembrane</keyword>
<evidence type="ECO:0008006" key="4">
    <source>
        <dbReference type="Google" id="ProtNLM"/>
    </source>
</evidence>
<evidence type="ECO:0000256" key="1">
    <source>
        <dbReference type="SAM" id="MobiDB-lite"/>
    </source>
</evidence>
<protein>
    <recommendedName>
        <fullName evidence="4">Integral membrane protein</fullName>
    </recommendedName>
</protein>
<dbReference type="AlphaFoldDB" id="A0AAU8JQJ8"/>
<organism evidence="3">
    <name type="scientific">Kitasatospora camelliae</name>
    <dbReference type="NCBI Taxonomy" id="3156397"/>
    <lineage>
        <taxon>Bacteria</taxon>
        <taxon>Bacillati</taxon>
        <taxon>Actinomycetota</taxon>
        <taxon>Actinomycetes</taxon>
        <taxon>Kitasatosporales</taxon>
        <taxon>Streptomycetaceae</taxon>
        <taxon>Kitasatospora</taxon>
    </lineage>
</organism>
<keyword evidence="2" id="KW-1133">Transmembrane helix</keyword>
<feature type="transmembrane region" description="Helical" evidence="2">
    <location>
        <begin position="54"/>
        <end position="78"/>
    </location>
</feature>
<evidence type="ECO:0000256" key="2">
    <source>
        <dbReference type="SAM" id="Phobius"/>
    </source>
</evidence>
<keyword evidence="2" id="KW-0472">Membrane</keyword>
<sequence length="178" mass="18313">MNSSPEPAAGPTPGSGSRRLHRPSHTDYGGAVYGSLLAASVVATAGSTGGFPRLQLAVMLVVTGLVFWAAHVYAHLAGNRQIGQQLNRREVRYVAAHEWSIVEASLFPALAVVVSPLLGLGLEGATWLALSVAVAQQVTWALIGAVKSGASRGQAATEGLVNLVLGLVIIAAKAALHH</sequence>
<dbReference type="KEGG" id="kcm:ABWK59_03615"/>
<dbReference type="RefSeq" id="WP_354637830.1">
    <property type="nucleotide sequence ID" value="NZ_CP159872.1"/>
</dbReference>
<gene>
    <name evidence="3" type="ORF">ABWK59_03615</name>
</gene>
<evidence type="ECO:0000313" key="3">
    <source>
        <dbReference type="EMBL" id="XCM78087.1"/>
    </source>
</evidence>
<dbReference type="EMBL" id="CP159872">
    <property type="protein sequence ID" value="XCM78087.1"/>
    <property type="molecule type" value="Genomic_DNA"/>
</dbReference>
<feature type="transmembrane region" description="Helical" evidence="2">
    <location>
        <begin position="155"/>
        <end position="176"/>
    </location>
</feature>
<feature type="region of interest" description="Disordered" evidence="1">
    <location>
        <begin position="1"/>
        <end position="22"/>
    </location>
</feature>
<proteinExistence type="predicted"/>
<name>A0AAU8JQJ8_9ACTN</name>
<accession>A0AAU8JQJ8</accession>